<keyword evidence="3" id="KW-0813">Transport</keyword>
<dbReference type="Pfam" id="PF20655">
    <property type="entry name" value="Vps52_C"/>
    <property type="match status" value="1"/>
</dbReference>
<name>A0A420I569_9PEZI</name>
<protein>
    <submittedName>
        <fullName evidence="9">Vacuolar protein sorting-associated protein 52 A</fullName>
    </submittedName>
</protein>
<keyword evidence="10" id="KW-1185">Reference proteome</keyword>
<keyword evidence="5" id="KW-0333">Golgi apparatus</keyword>
<evidence type="ECO:0000259" key="7">
    <source>
        <dbReference type="Pfam" id="PF04129"/>
    </source>
</evidence>
<dbReference type="GO" id="GO:0005829">
    <property type="term" value="C:cytosol"/>
    <property type="evidence" value="ECO:0007669"/>
    <property type="project" value="GOC"/>
</dbReference>
<reference evidence="9 10" key="1">
    <citation type="journal article" date="2018" name="BMC Genomics">
        <title>Comparative genome analyses reveal sequence features reflecting distinct modes of host-adaptation between dicot and monocot powdery mildew.</title>
        <authorList>
            <person name="Wu Y."/>
            <person name="Ma X."/>
            <person name="Pan Z."/>
            <person name="Kale S.D."/>
            <person name="Song Y."/>
            <person name="King H."/>
            <person name="Zhang Q."/>
            <person name="Presley C."/>
            <person name="Deng X."/>
            <person name="Wei C.I."/>
            <person name="Xiao S."/>
        </authorList>
    </citation>
    <scope>NUCLEOTIDE SEQUENCE [LARGE SCALE GENOMIC DNA]</scope>
    <source>
        <strain evidence="9">UMSG2</strain>
    </source>
</reference>
<dbReference type="GO" id="GO:0042147">
    <property type="term" value="P:retrograde transport, endosome to Golgi"/>
    <property type="evidence" value="ECO:0007669"/>
    <property type="project" value="TreeGrafter"/>
</dbReference>
<evidence type="ECO:0000313" key="9">
    <source>
        <dbReference type="EMBL" id="RKF64853.1"/>
    </source>
</evidence>
<dbReference type="InterPro" id="IPR007258">
    <property type="entry name" value="Vps52"/>
</dbReference>
<dbReference type="GO" id="GO:0032456">
    <property type="term" value="P:endocytic recycling"/>
    <property type="evidence" value="ECO:0007669"/>
    <property type="project" value="TreeGrafter"/>
</dbReference>
<dbReference type="EMBL" id="MCFK01001581">
    <property type="protein sequence ID" value="RKF64853.1"/>
    <property type="molecule type" value="Genomic_DNA"/>
</dbReference>
<organism evidence="9 10">
    <name type="scientific">Erysiphe neolycopersici</name>
    <dbReference type="NCBI Taxonomy" id="212602"/>
    <lineage>
        <taxon>Eukaryota</taxon>
        <taxon>Fungi</taxon>
        <taxon>Dikarya</taxon>
        <taxon>Ascomycota</taxon>
        <taxon>Pezizomycotina</taxon>
        <taxon>Leotiomycetes</taxon>
        <taxon>Erysiphales</taxon>
        <taxon>Erysiphaceae</taxon>
        <taxon>Erysiphe</taxon>
    </lineage>
</organism>
<evidence type="ECO:0000313" key="10">
    <source>
        <dbReference type="Proteomes" id="UP000286134"/>
    </source>
</evidence>
<evidence type="ECO:0000256" key="5">
    <source>
        <dbReference type="ARBA" id="ARBA00023034"/>
    </source>
</evidence>
<evidence type="ECO:0000256" key="4">
    <source>
        <dbReference type="ARBA" id="ARBA00022927"/>
    </source>
</evidence>
<dbReference type="OrthoDB" id="19482at2759"/>
<dbReference type="GO" id="GO:0019905">
    <property type="term" value="F:syntaxin binding"/>
    <property type="evidence" value="ECO:0007669"/>
    <property type="project" value="TreeGrafter"/>
</dbReference>
<gene>
    <name evidence="9" type="ORF">OnM2_015012</name>
</gene>
<evidence type="ECO:0000256" key="3">
    <source>
        <dbReference type="ARBA" id="ARBA00022448"/>
    </source>
</evidence>
<dbReference type="PANTHER" id="PTHR14190:SF7">
    <property type="entry name" value="VACUOLAR PROTEIN SORTING-ASSOCIATED PROTEIN 52 HOMOLOG"/>
    <property type="match status" value="1"/>
</dbReference>
<comment type="similarity">
    <text evidence="2">Belongs to the VPS52 family.</text>
</comment>
<evidence type="ECO:0000259" key="8">
    <source>
        <dbReference type="Pfam" id="PF20655"/>
    </source>
</evidence>
<sequence>MWLDRLAGHSTTPAASSGPARSHKVNYLVPNSSLRPPRTSSLSVHSNDSTGSLLASKITDDSCVNHSLVNTEEQSSLQVLQQILKHSEHERIFHSLKESHGEIVHDELVDDIDFEGLNLQEIASVSTSMIEQDLNNSETTKKFEKDKASLEELHNAILAYDELLRSVETNLVTFRDDLAQVSIDIETIQTRSTTLSISLDNRKNVEQTLGPIVEEISVPPAIVRKIVDGPIDEAWVKALADIDKRSKSIDSKFKDRRNIKGIINLKPLLESLICKAIERIRDFLVSQIKVLRSPNINAQIIQQQQFIRHKDMYLFLHKRHPQLAEEIGQAYINTMRWYFLNHFTRYEKALAKIKIHLIDKHDILGQDDGTRKSTSVSNSRTPGPTHDAFNLGRRIDLLKTSNQTALSSFLAEDDRSTHYFEYPFRNFNLALMDNASAEYSFLTTFFTPALSYSSITRYFNYVFEPTFSLGQNFTKSLISDTYDCLGLLICVRLNQSYAFELQRRKVPALDGYINGTAMLLWPRFQLVMDAHCESVRALTSSLTVRKQSSSEVAKQSTAPHFMTQRFAQFLQSILLLSAEASDDEPVSNSLGRIRGEIEAFLNKVGMTMDRRKRDRFMFNNYSLILTIVGEANGKLAALQKAHFEEVKRIFGTGINQL</sequence>
<comment type="subcellular location">
    <subcellularLocation>
        <location evidence="1">Golgi apparatus</location>
        <location evidence="1">trans-Golgi network</location>
    </subcellularLocation>
</comment>
<feature type="domain" description="Vps52 coiled-coil" evidence="7">
    <location>
        <begin position="148"/>
        <end position="316"/>
    </location>
</feature>
<dbReference type="GO" id="GO:0000938">
    <property type="term" value="C:GARP complex"/>
    <property type="evidence" value="ECO:0007669"/>
    <property type="project" value="TreeGrafter"/>
</dbReference>
<dbReference type="Proteomes" id="UP000286134">
    <property type="component" value="Unassembled WGS sequence"/>
</dbReference>
<accession>A0A420I569</accession>
<feature type="domain" description="Vps52 C-terminal" evidence="8">
    <location>
        <begin position="333"/>
        <end position="646"/>
    </location>
</feature>
<comment type="caution">
    <text evidence="9">The sequence shown here is derived from an EMBL/GenBank/DDBJ whole genome shotgun (WGS) entry which is preliminary data.</text>
</comment>
<keyword evidence="4" id="KW-0653">Protein transport</keyword>
<dbReference type="AlphaFoldDB" id="A0A420I569"/>
<dbReference type="GO" id="GO:0006896">
    <property type="term" value="P:Golgi to vacuole transport"/>
    <property type="evidence" value="ECO:0007669"/>
    <property type="project" value="TreeGrafter"/>
</dbReference>
<dbReference type="InterPro" id="IPR048361">
    <property type="entry name" value="Vps52_C"/>
</dbReference>
<evidence type="ECO:0000256" key="1">
    <source>
        <dbReference type="ARBA" id="ARBA00004601"/>
    </source>
</evidence>
<evidence type="ECO:0000256" key="6">
    <source>
        <dbReference type="SAM" id="MobiDB-lite"/>
    </source>
</evidence>
<dbReference type="GO" id="GO:0015031">
    <property type="term" value="P:protein transport"/>
    <property type="evidence" value="ECO:0007669"/>
    <property type="project" value="UniProtKB-KW"/>
</dbReference>
<proteinExistence type="inferred from homology"/>
<evidence type="ECO:0000256" key="2">
    <source>
        <dbReference type="ARBA" id="ARBA00008180"/>
    </source>
</evidence>
<dbReference type="STRING" id="212602.A0A420I569"/>
<dbReference type="PANTHER" id="PTHR14190">
    <property type="entry name" value="SUPPRESSOR OF ACTIN MUTATIONS 2/VACUOLAR PROTEIN SORTING 52"/>
    <property type="match status" value="1"/>
</dbReference>
<feature type="region of interest" description="Disordered" evidence="6">
    <location>
        <begin position="1"/>
        <end position="24"/>
    </location>
</feature>
<dbReference type="InterPro" id="IPR048319">
    <property type="entry name" value="Vps52_CC"/>
</dbReference>
<dbReference type="Pfam" id="PF04129">
    <property type="entry name" value="Vps52_CC"/>
    <property type="match status" value="1"/>
</dbReference>